<reference evidence="2" key="2">
    <citation type="submission" date="2000-03" db="EMBL/GenBank/DDBJ databases">
        <title>Structural Analysis of Arabidopsis thaliana Chromosome 3. III.</title>
        <authorList>
            <person name="Nakamura Y."/>
        </authorList>
    </citation>
    <scope>NUCLEOTIDE SEQUENCE</scope>
</reference>
<dbReference type="AlphaFoldDB" id="Q9LIJ7"/>
<evidence type="ECO:0000256" key="1">
    <source>
        <dbReference type="SAM" id="MobiDB-lite"/>
    </source>
</evidence>
<accession>Q9LIJ7</accession>
<dbReference type="InterPro" id="IPR012340">
    <property type="entry name" value="NA-bd_OB-fold"/>
</dbReference>
<name>Q9LIJ7_ARATH</name>
<reference key="1">
    <citation type="journal article" date="2000" name="Nature">
        <title>Sequence and analysis of chromosome 3 of the plant Arabidopsis thaliana.</title>
        <authorList>
            <consortium name="European Union Chromosome 3 Arabidopsis Sequencing Consortium"/>
            <consortium name="Institute for Genomic Research"/>
            <consortium name="Kazusa DNA Research Institute"/>
            <person name="Salanoubat M."/>
            <person name="Lemcke K."/>
            <person name="Rieger M."/>
            <person name="Ansorge W."/>
            <person name="Unseld M."/>
            <person name="Fartmann B."/>
            <person name="Valle G."/>
            <person name="Blocker H."/>
            <person name="Perez-Alonso M."/>
            <person name="Obermaier B."/>
            <person name="Delseny M."/>
            <person name="Boutry M."/>
            <person name="Grivell L.A."/>
            <person name="Mache R."/>
            <person name="Puigdomenech P."/>
            <person name="De Simone V."/>
            <person name="Choisne N."/>
            <person name="Artiguenave F."/>
            <person name="Robert C."/>
            <person name="Brottier P."/>
            <person name="Wincker P."/>
            <person name="Cattolico L."/>
            <person name="Weissenbach J."/>
            <person name="Saurin W."/>
            <person name="Quetier F."/>
            <person name="Schafer M."/>
            <person name="Muller-Auer S."/>
            <person name="Gabel C."/>
            <person name="Fuchs M."/>
            <person name="Benes V."/>
            <person name="Wurmbach E."/>
            <person name="Drzonek H."/>
            <person name="Erfle H."/>
            <person name="Jordan N."/>
            <person name="Bangert S."/>
            <person name="Wiedelmann R."/>
            <person name="Kranz H."/>
            <person name="Voss H."/>
            <person name="Holland R."/>
            <person name="Brandt P."/>
            <person name="Nyakatura G."/>
            <person name="Vezzi A."/>
            <person name="D'Angelo M."/>
            <person name="Pallavicini A."/>
            <person name="Toppo S."/>
            <person name="Simionati B."/>
            <person name="Conrad A."/>
            <person name="Hornischer K."/>
            <person name="Kauer G."/>
            <person name="Lohnert T.H."/>
            <person name="Nordsiek G."/>
            <person name="Reichelt J."/>
            <person name="Scharfe M."/>
            <person name="Schon O."/>
            <person name="Bargues M."/>
            <person name="Terol J."/>
            <person name="Climent J."/>
            <person name="Navarro P."/>
            <person name="Collado C."/>
            <person name="Perez-Perez A."/>
            <person name="Ottenwalder B."/>
            <person name="Duchemin D."/>
            <person name="Cooke R."/>
            <person name="Laudie M."/>
            <person name="Berger-Llauro C."/>
            <person name="Purnelle B."/>
            <person name="Masuy D."/>
            <person name="de Haan M."/>
            <person name="Maarse A.C."/>
            <person name="Alcaraz J.P."/>
            <person name="Cottet A."/>
            <person name="Casacuberta E."/>
            <person name="Monfort A."/>
            <person name="Argiriou A."/>
            <person name="flores M."/>
            <person name="Liguori R."/>
            <person name="Vitale D."/>
            <person name="Mannhaupt G."/>
            <person name="Haase D."/>
            <person name="Schoof H."/>
            <person name="Rudd S."/>
            <person name="Zaccaria P."/>
            <person name="Mewes H.W."/>
            <person name="Mayer K.F."/>
            <person name="Kaul S."/>
            <person name="Town C.D."/>
            <person name="Koo H.L."/>
            <person name="Tallon L.J."/>
            <person name="Jenkins J."/>
            <person name="Rooney T."/>
            <person name="Rizzo M."/>
            <person name="Walts A."/>
            <person name="Utterback T."/>
            <person name="Fujii C.Y."/>
            <person name="Shea T.P."/>
            <person name="Creasy T.H."/>
            <person name="Haas B."/>
            <person name="Maiti R."/>
            <person name="Wu D."/>
            <person name="Peterson J."/>
            <person name="Van Aken S."/>
            <person name="Pai G."/>
            <person name="Militscher J."/>
            <person name="Sellers P."/>
            <person name="Gill J.E."/>
            <person name="Feldblyum T.V."/>
            <person name="Preuss D."/>
            <person name="Lin X."/>
            <person name="Nierman W.C."/>
            <person name="Salzberg S.L."/>
            <person name="White O."/>
            <person name="Venter J.C."/>
            <person name="Fraser C.M."/>
            <person name="Kaneko T."/>
            <person name="Nakamura Y."/>
            <person name="Sato S."/>
            <person name="Kato T."/>
            <person name="Asamizu E."/>
            <person name="Sasamoto S."/>
            <person name="Kimura T."/>
            <person name="Idesawa K."/>
            <person name="Kawashima K."/>
            <person name="Kishida Y."/>
            <person name="Kiyokawa C."/>
            <person name="Kohara M."/>
            <person name="Matsumoto M."/>
            <person name="Matsuno A."/>
            <person name="Muraki A."/>
            <person name="Nakayama S."/>
            <person name="Nakazaki N."/>
            <person name="Shinpo S."/>
            <person name="Takeuchi C."/>
            <person name="Wada T."/>
            <person name="Watanabe A."/>
            <person name="Yamada M."/>
            <person name="Yasuda M."/>
            <person name="Tabata S."/>
        </authorList>
    </citation>
    <scope>NUCLEOTIDE SEQUENCE [LARGE SCALE GENOMIC DNA]</scope>
    <source>
        <strain>cv. Columbia</strain>
    </source>
</reference>
<feature type="compositionally biased region" description="Low complexity" evidence="1">
    <location>
        <begin position="206"/>
        <end position="217"/>
    </location>
</feature>
<dbReference type="SUPFAM" id="SSF50249">
    <property type="entry name" value="Nucleic acid-binding proteins"/>
    <property type="match status" value="1"/>
</dbReference>
<feature type="region of interest" description="Disordered" evidence="1">
    <location>
        <begin position="192"/>
        <end position="217"/>
    </location>
</feature>
<organism evidence="2">
    <name type="scientific">Arabidopsis thaliana</name>
    <name type="common">Mouse-ear cress</name>
    <dbReference type="NCBI Taxonomy" id="3702"/>
    <lineage>
        <taxon>Eukaryota</taxon>
        <taxon>Viridiplantae</taxon>
        <taxon>Streptophyta</taxon>
        <taxon>Embryophyta</taxon>
        <taxon>Tracheophyta</taxon>
        <taxon>Spermatophyta</taxon>
        <taxon>Magnoliopsida</taxon>
        <taxon>eudicotyledons</taxon>
        <taxon>Gunneridae</taxon>
        <taxon>Pentapetalae</taxon>
        <taxon>rosids</taxon>
        <taxon>malvids</taxon>
        <taxon>Brassicales</taxon>
        <taxon>Brassicaceae</taxon>
        <taxon>Camelineae</taxon>
        <taxon>Arabidopsis</taxon>
    </lineage>
</organism>
<feature type="compositionally biased region" description="Basic and acidic residues" evidence="1">
    <location>
        <begin position="192"/>
        <end position="203"/>
    </location>
</feature>
<sequence>MDIKLGIPWLIGNYSLPNDGLALTISDTNPKRELSFESDGYFDQYPIKCFSCLLHFRFRNASKKVEMNKKDETAIAATQPKSKYRCPKCNLNITQVHVGVMDQTGDIKCILFDGATSEMIGHSAFDLLDGVYPDDVGKVWPGIDIVMIEDADDLERASNRSHLILDTKRCSNSKKICLKPIKLEKLNGKNDEEIGNKEDEEKTGVNNEANENTNFNY</sequence>
<dbReference type="EMBL" id="AP001301">
    <property type="protein sequence ID" value="BAB01893.1"/>
    <property type="molecule type" value="Genomic_DNA"/>
</dbReference>
<proteinExistence type="predicted"/>
<protein>
    <recommendedName>
        <fullName evidence="3">Replication factor A C-terminal domain-containing protein</fullName>
    </recommendedName>
</protein>
<dbReference type="Gene3D" id="2.40.50.140">
    <property type="entry name" value="Nucleic acid-binding proteins"/>
    <property type="match status" value="1"/>
</dbReference>
<evidence type="ECO:0000313" key="2">
    <source>
        <dbReference type="EMBL" id="BAB01893.1"/>
    </source>
</evidence>
<evidence type="ECO:0008006" key="3">
    <source>
        <dbReference type="Google" id="ProtNLM"/>
    </source>
</evidence>